<feature type="chain" id="PRO_5043998499" evidence="1">
    <location>
        <begin position="22"/>
        <end position="104"/>
    </location>
</feature>
<evidence type="ECO:0000313" key="2">
    <source>
        <dbReference type="EMBL" id="CAH9147911.1"/>
    </source>
</evidence>
<organism evidence="2 3">
    <name type="scientific">Cuscuta epithymum</name>
    <dbReference type="NCBI Taxonomy" id="186058"/>
    <lineage>
        <taxon>Eukaryota</taxon>
        <taxon>Viridiplantae</taxon>
        <taxon>Streptophyta</taxon>
        <taxon>Embryophyta</taxon>
        <taxon>Tracheophyta</taxon>
        <taxon>Spermatophyta</taxon>
        <taxon>Magnoliopsida</taxon>
        <taxon>eudicotyledons</taxon>
        <taxon>Gunneridae</taxon>
        <taxon>Pentapetalae</taxon>
        <taxon>asterids</taxon>
        <taxon>lamiids</taxon>
        <taxon>Solanales</taxon>
        <taxon>Convolvulaceae</taxon>
        <taxon>Cuscuteae</taxon>
        <taxon>Cuscuta</taxon>
        <taxon>Cuscuta subgen. Cuscuta</taxon>
    </lineage>
</organism>
<keyword evidence="3" id="KW-1185">Reference proteome</keyword>
<reference evidence="2" key="1">
    <citation type="submission" date="2022-07" db="EMBL/GenBank/DDBJ databases">
        <authorList>
            <person name="Macas J."/>
            <person name="Novak P."/>
            <person name="Neumann P."/>
        </authorList>
    </citation>
    <scope>NUCLEOTIDE SEQUENCE</scope>
</reference>
<gene>
    <name evidence="2" type="ORF">CEPIT_LOCUS44093</name>
</gene>
<dbReference type="AlphaFoldDB" id="A0AAV0GJ07"/>
<dbReference type="Proteomes" id="UP001152523">
    <property type="component" value="Unassembled WGS sequence"/>
</dbReference>
<sequence>MIMTLALITSCNLQFFFISCATQFVAIEEARPSIAHLFPYKPVFISWQRFSFAAQYPFLARTLMSEDVYSLWGAGVVAFSVQEALAYKLSKYPTYLVNIKHFEY</sequence>
<feature type="signal peptide" evidence="1">
    <location>
        <begin position="1"/>
        <end position="21"/>
    </location>
</feature>
<evidence type="ECO:0000256" key="1">
    <source>
        <dbReference type="SAM" id="SignalP"/>
    </source>
</evidence>
<protein>
    <submittedName>
        <fullName evidence="2">Uncharacterized protein</fullName>
    </submittedName>
</protein>
<accession>A0AAV0GJ07</accession>
<keyword evidence="1" id="KW-0732">Signal</keyword>
<name>A0AAV0GJ07_9ASTE</name>
<evidence type="ECO:0000313" key="3">
    <source>
        <dbReference type="Proteomes" id="UP001152523"/>
    </source>
</evidence>
<comment type="caution">
    <text evidence="2">The sequence shown here is derived from an EMBL/GenBank/DDBJ whole genome shotgun (WGS) entry which is preliminary data.</text>
</comment>
<dbReference type="EMBL" id="CAMAPF010001140">
    <property type="protein sequence ID" value="CAH9147911.1"/>
    <property type="molecule type" value="Genomic_DNA"/>
</dbReference>
<proteinExistence type="predicted"/>